<keyword evidence="3" id="KW-1185">Reference proteome</keyword>
<dbReference type="RefSeq" id="WP_338293854.1">
    <property type="nucleotide sequence ID" value="NZ_AP027272.1"/>
</dbReference>
<protein>
    <submittedName>
        <fullName evidence="2">Uncharacterized protein</fullName>
    </submittedName>
</protein>
<organism evidence="2 3">
    <name type="scientific">Planctobacterium marinum</name>
    <dbReference type="NCBI Taxonomy" id="1631968"/>
    <lineage>
        <taxon>Bacteria</taxon>
        <taxon>Pseudomonadati</taxon>
        <taxon>Pseudomonadota</taxon>
        <taxon>Gammaproteobacteria</taxon>
        <taxon>Alteromonadales</taxon>
        <taxon>Alteromonadaceae</taxon>
        <taxon>Planctobacterium</taxon>
    </lineage>
</organism>
<dbReference type="Proteomes" id="UP001333710">
    <property type="component" value="Chromosome"/>
</dbReference>
<dbReference type="AlphaFoldDB" id="A0AA48KQG8"/>
<evidence type="ECO:0000256" key="1">
    <source>
        <dbReference type="SAM" id="MobiDB-lite"/>
    </source>
</evidence>
<evidence type="ECO:0000313" key="3">
    <source>
        <dbReference type="Proteomes" id="UP001333710"/>
    </source>
</evidence>
<accession>A0AA48KQG8</accession>
<sequence>MSDLLKGNFKTKKTVSLPKQAESDSKADEFKKEALNSIGGSMVFVERTPLEWNGDEDKS</sequence>
<proteinExistence type="predicted"/>
<gene>
    <name evidence="2" type="ORF">MACH26_32770</name>
</gene>
<evidence type="ECO:0000313" key="2">
    <source>
        <dbReference type="EMBL" id="BDX07756.1"/>
    </source>
</evidence>
<dbReference type="KEGG" id="pmaw:MACH26_32770"/>
<dbReference type="EMBL" id="AP027272">
    <property type="protein sequence ID" value="BDX07756.1"/>
    <property type="molecule type" value="Genomic_DNA"/>
</dbReference>
<name>A0AA48KQG8_9ALTE</name>
<feature type="region of interest" description="Disordered" evidence="1">
    <location>
        <begin position="1"/>
        <end position="29"/>
    </location>
</feature>
<reference evidence="2" key="1">
    <citation type="submission" date="2023-01" db="EMBL/GenBank/DDBJ databases">
        <title>Complete genome sequence of Planctobacterium marinum strain Dej080120_11.</title>
        <authorList>
            <person name="Ueki S."/>
            <person name="Maruyama F."/>
        </authorList>
    </citation>
    <scope>NUCLEOTIDE SEQUENCE</scope>
    <source>
        <strain evidence="2">Dej080120_11</strain>
    </source>
</reference>